<feature type="transmembrane region" description="Helical" evidence="7">
    <location>
        <begin position="81"/>
        <end position="101"/>
    </location>
</feature>
<feature type="domain" description="EamA" evidence="8">
    <location>
        <begin position="19"/>
        <end position="155"/>
    </location>
</feature>
<proteinExistence type="inferred from homology"/>
<feature type="transmembrane region" description="Helical" evidence="7">
    <location>
        <begin position="290"/>
        <end position="309"/>
    </location>
</feature>
<keyword evidence="3" id="KW-1003">Cell membrane</keyword>
<comment type="caution">
    <text evidence="9">The sequence shown here is derived from an EMBL/GenBank/DDBJ whole genome shotgun (WGS) entry which is preliminary data.</text>
</comment>
<comment type="similarity">
    <text evidence="2">Belongs to the EamA transporter family.</text>
</comment>
<evidence type="ECO:0000256" key="5">
    <source>
        <dbReference type="ARBA" id="ARBA00022989"/>
    </source>
</evidence>
<evidence type="ECO:0000256" key="1">
    <source>
        <dbReference type="ARBA" id="ARBA00004651"/>
    </source>
</evidence>
<dbReference type="PANTHER" id="PTHR42920:SF11">
    <property type="entry name" value="INNER MEMBRANE PROTEIN YTFF"/>
    <property type="match status" value="1"/>
</dbReference>
<dbReference type="Pfam" id="PF00892">
    <property type="entry name" value="EamA"/>
    <property type="match status" value="2"/>
</dbReference>
<dbReference type="AlphaFoldDB" id="A0A2N8PMV2"/>
<dbReference type="GO" id="GO:0005886">
    <property type="term" value="C:plasma membrane"/>
    <property type="evidence" value="ECO:0007669"/>
    <property type="project" value="UniProtKB-SubCell"/>
</dbReference>
<evidence type="ECO:0000313" key="10">
    <source>
        <dbReference type="Proteomes" id="UP000236047"/>
    </source>
</evidence>
<dbReference type="RefSeq" id="WP_073442277.1">
    <property type="nucleotide sequence ID" value="NZ_LJSN01000002.1"/>
</dbReference>
<sequence>MAVLERARSYRTPSTQAVGLTLALTATVVWSGNFVIARALHGVVPPVQTAFWRWIIALLAVAPFAWGQVRREWPVIRRHLGFLALAALLGVTLFNTLIYTAGKTTSATNMAMIAAASPMMIALFDLVGARRGGREPLGARRAAGMVIALLGVLTLVGKGSPTAVLHLDFAVGDLWMLAATATFAGYSALLRRRPEGIGGRSFLFMTFALGAAMLVPAYAVSLAAEGGFPLTVGTVGPLLYIGVCSSAVAYFTWNKAIALVGAARAGAVYYLQPVCVALLSLAVLGEGIGAVQVLCMGLIVAGVALGAAGTPR</sequence>
<evidence type="ECO:0000256" key="2">
    <source>
        <dbReference type="ARBA" id="ARBA00007362"/>
    </source>
</evidence>
<feature type="transmembrane region" description="Helical" evidence="7">
    <location>
        <begin position="51"/>
        <end position="69"/>
    </location>
</feature>
<feature type="transmembrane region" description="Helical" evidence="7">
    <location>
        <begin position="20"/>
        <end position="39"/>
    </location>
</feature>
<reference evidence="10" key="1">
    <citation type="submission" date="2015-09" db="EMBL/GenBank/DDBJ databases">
        <authorList>
            <person name="Graham D.E."/>
            <person name="Mahan K.M."/>
            <person name="Klingeman D.M."/>
            <person name="Fida T."/>
            <person name="Giannone R.J."/>
            <person name="Hettich R.L."/>
            <person name="Parry R.J."/>
            <person name="Spain J.C."/>
        </authorList>
    </citation>
    <scope>NUCLEOTIDE SEQUENCE [LARGE SCALE GENOMIC DNA]</scope>
    <source>
        <strain evidence="10">JCM 4701</strain>
    </source>
</reference>
<feature type="transmembrane region" description="Helical" evidence="7">
    <location>
        <begin position="169"/>
        <end position="190"/>
    </location>
</feature>
<keyword evidence="10" id="KW-1185">Reference proteome</keyword>
<evidence type="ECO:0000256" key="4">
    <source>
        <dbReference type="ARBA" id="ARBA00022692"/>
    </source>
</evidence>
<dbReference type="InterPro" id="IPR051258">
    <property type="entry name" value="Diverse_Substrate_Transporter"/>
</dbReference>
<feature type="transmembrane region" description="Helical" evidence="7">
    <location>
        <begin position="230"/>
        <end position="253"/>
    </location>
</feature>
<dbReference type="SUPFAM" id="SSF103481">
    <property type="entry name" value="Multidrug resistance efflux transporter EmrE"/>
    <property type="match status" value="2"/>
</dbReference>
<dbReference type="InterPro" id="IPR000620">
    <property type="entry name" value="EamA_dom"/>
</dbReference>
<keyword evidence="6 7" id="KW-0472">Membrane</keyword>
<evidence type="ECO:0000313" key="9">
    <source>
        <dbReference type="EMBL" id="PNE42347.1"/>
    </source>
</evidence>
<name>A0A2N8PMV2_STRNR</name>
<feature type="transmembrane region" description="Helical" evidence="7">
    <location>
        <begin position="265"/>
        <end position="284"/>
    </location>
</feature>
<organism evidence="9 10">
    <name type="scientific">Streptomyces noursei</name>
    <name type="common">Streptomyces albulus</name>
    <dbReference type="NCBI Taxonomy" id="1971"/>
    <lineage>
        <taxon>Bacteria</taxon>
        <taxon>Bacillati</taxon>
        <taxon>Actinomycetota</taxon>
        <taxon>Actinomycetes</taxon>
        <taxon>Kitasatosporales</taxon>
        <taxon>Streptomycetaceae</taxon>
        <taxon>Streptomyces</taxon>
    </lineage>
</organism>
<feature type="transmembrane region" description="Helical" evidence="7">
    <location>
        <begin position="139"/>
        <end position="157"/>
    </location>
</feature>
<protein>
    <recommendedName>
        <fullName evidence="8">EamA domain-containing protein</fullName>
    </recommendedName>
</protein>
<gene>
    <name evidence="9" type="ORF">AOB60_17830</name>
</gene>
<comment type="subcellular location">
    <subcellularLocation>
        <location evidence="1">Cell membrane</location>
        <topology evidence="1">Multi-pass membrane protein</topology>
    </subcellularLocation>
</comment>
<feature type="transmembrane region" description="Helical" evidence="7">
    <location>
        <begin position="202"/>
        <end position="224"/>
    </location>
</feature>
<evidence type="ECO:0000256" key="3">
    <source>
        <dbReference type="ARBA" id="ARBA00022475"/>
    </source>
</evidence>
<dbReference type="PANTHER" id="PTHR42920">
    <property type="entry name" value="OS03G0707200 PROTEIN-RELATED"/>
    <property type="match status" value="1"/>
</dbReference>
<evidence type="ECO:0000259" key="8">
    <source>
        <dbReference type="Pfam" id="PF00892"/>
    </source>
</evidence>
<feature type="transmembrane region" description="Helical" evidence="7">
    <location>
        <begin position="107"/>
        <end position="127"/>
    </location>
</feature>
<dbReference type="InterPro" id="IPR037185">
    <property type="entry name" value="EmrE-like"/>
</dbReference>
<feature type="domain" description="EamA" evidence="8">
    <location>
        <begin position="172"/>
        <end position="305"/>
    </location>
</feature>
<keyword evidence="5 7" id="KW-1133">Transmembrane helix</keyword>
<accession>A0A2N8PMV2</accession>
<evidence type="ECO:0000256" key="7">
    <source>
        <dbReference type="SAM" id="Phobius"/>
    </source>
</evidence>
<keyword evidence="4 7" id="KW-0812">Transmembrane</keyword>
<evidence type="ECO:0000256" key="6">
    <source>
        <dbReference type="ARBA" id="ARBA00023136"/>
    </source>
</evidence>
<dbReference type="EMBL" id="LJSN01000002">
    <property type="protein sequence ID" value="PNE42347.1"/>
    <property type="molecule type" value="Genomic_DNA"/>
</dbReference>
<dbReference type="Proteomes" id="UP000236047">
    <property type="component" value="Unassembled WGS sequence"/>
</dbReference>